<sequence length="99" mass="11467">MIISSVLFRSSAQALRQQEIEPRIRIDHTFSRLVAGMANSRDMCRLSIRRNTTNIRLPGESEEILPSCVFEIPRRYLPRYRSVDTDSCLRSTGRLLTLK</sequence>
<organism evidence="1 2">
    <name type="scientific">Cardiocondyla obscurior</name>
    <dbReference type="NCBI Taxonomy" id="286306"/>
    <lineage>
        <taxon>Eukaryota</taxon>
        <taxon>Metazoa</taxon>
        <taxon>Ecdysozoa</taxon>
        <taxon>Arthropoda</taxon>
        <taxon>Hexapoda</taxon>
        <taxon>Insecta</taxon>
        <taxon>Pterygota</taxon>
        <taxon>Neoptera</taxon>
        <taxon>Endopterygota</taxon>
        <taxon>Hymenoptera</taxon>
        <taxon>Apocrita</taxon>
        <taxon>Aculeata</taxon>
        <taxon>Formicoidea</taxon>
        <taxon>Formicidae</taxon>
        <taxon>Myrmicinae</taxon>
        <taxon>Cardiocondyla</taxon>
    </lineage>
</organism>
<gene>
    <name evidence="1" type="ORF">PUN28_011802</name>
</gene>
<reference evidence="1 2" key="1">
    <citation type="submission" date="2023-03" db="EMBL/GenBank/DDBJ databases">
        <title>High recombination rates correlate with genetic variation in Cardiocondyla obscurior ants.</title>
        <authorList>
            <person name="Errbii M."/>
        </authorList>
    </citation>
    <scope>NUCLEOTIDE SEQUENCE [LARGE SCALE GENOMIC DNA]</scope>
    <source>
        <strain evidence="1">Alpha-2009</strain>
        <tissue evidence="1">Whole body</tissue>
    </source>
</reference>
<keyword evidence="2" id="KW-1185">Reference proteome</keyword>
<dbReference type="EMBL" id="JADYXP020000011">
    <property type="protein sequence ID" value="KAL0114741.1"/>
    <property type="molecule type" value="Genomic_DNA"/>
</dbReference>
<evidence type="ECO:0000313" key="1">
    <source>
        <dbReference type="EMBL" id="KAL0114741.1"/>
    </source>
</evidence>
<protein>
    <submittedName>
        <fullName evidence="1">Uncharacterized protein</fullName>
    </submittedName>
</protein>
<name>A0AAW2FFK9_9HYME</name>
<proteinExistence type="predicted"/>
<accession>A0AAW2FFK9</accession>
<evidence type="ECO:0000313" key="2">
    <source>
        <dbReference type="Proteomes" id="UP001430953"/>
    </source>
</evidence>
<dbReference type="Proteomes" id="UP001430953">
    <property type="component" value="Unassembled WGS sequence"/>
</dbReference>
<comment type="caution">
    <text evidence="1">The sequence shown here is derived from an EMBL/GenBank/DDBJ whole genome shotgun (WGS) entry which is preliminary data.</text>
</comment>
<dbReference type="AlphaFoldDB" id="A0AAW2FFK9"/>